<dbReference type="InterPro" id="IPR036396">
    <property type="entry name" value="Cyt_P450_sf"/>
</dbReference>
<dbReference type="GeneID" id="28742004"/>
<comment type="similarity">
    <text evidence="2">Belongs to the cytochrome P450 family.</text>
</comment>
<gene>
    <name evidence="6" type="ORF">AB675_9578</name>
</gene>
<dbReference type="STRING" id="1664694.A0A0N1H7M3"/>
<evidence type="ECO:0000256" key="3">
    <source>
        <dbReference type="ARBA" id="ARBA00022723"/>
    </source>
</evidence>
<dbReference type="InterPro" id="IPR001128">
    <property type="entry name" value="Cyt_P450"/>
</dbReference>
<dbReference type="GO" id="GO:0004497">
    <property type="term" value="F:monooxygenase activity"/>
    <property type="evidence" value="ECO:0007669"/>
    <property type="project" value="InterPro"/>
</dbReference>
<dbReference type="RefSeq" id="XP_018002518.1">
    <property type="nucleotide sequence ID" value="XM_018150124.1"/>
</dbReference>
<dbReference type="InterPro" id="IPR050121">
    <property type="entry name" value="Cytochrome_P450_monoxygenase"/>
</dbReference>
<reference evidence="6 7" key="1">
    <citation type="submission" date="2015-06" db="EMBL/GenBank/DDBJ databases">
        <title>Draft genome of the ant-associated black yeast Phialophora attae CBS 131958.</title>
        <authorList>
            <person name="Moreno L.F."/>
            <person name="Stielow B.J."/>
            <person name="de Hoog S."/>
            <person name="Vicente V.A."/>
            <person name="Weiss V.A."/>
            <person name="de Vries M."/>
            <person name="Cruz L.M."/>
            <person name="Souza E.M."/>
        </authorList>
    </citation>
    <scope>NUCLEOTIDE SEQUENCE [LARGE SCALE GENOMIC DNA]</scope>
    <source>
        <strain evidence="6 7">CBS 131958</strain>
    </source>
</reference>
<accession>A0A0N1H7M3</accession>
<dbReference type="GO" id="GO:0020037">
    <property type="term" value="F:heme binding"/>
    <property type="evidence" value="ECO:0007669"/>
    <property type="project" value="InterPro"/>
</dbReference>
<keyword evidence="4 5" id="KW-0408">Iron</keyword>
<dbReference type="Pfam" id="PF00067">
    <property type="entry name" value="p450"/>
    <property type="match status" value="1"/>
</dbReference>
<dbReference type="EMBL" id="LFJN01000007">
    <property type="protein sequence ID" value="KPI42555.1"/>
    <property type="molecule type" value="Genomic_DNA"/>
</dbReference>
<dbReference type="Gene3D" id="1.10.630.10">
    <property type="entry name" value="Cytochrome P450"/>
    <property type="match status" value="1"/>
</dbReference>
<evidence type="ECO:0000256" key="5">
    <source>
        <dbReference type="PIRSR" id="PIRSR602403-1"/>
    </source>
</evidence>
<evidence type="ECO:0000256" key="1">
    <source>
        <dbReference type="ARBA" id="ARBA00001971"/>
    </source>
</evidence>
<keyword evidence="6" id="KW-0808">Transferase</keyword>
<dbReference type="VEuPathDB" id="FungiDB:AB675_9578"/>
<dbReference type="SUPFAM" id="SSF48264">
    <property type="entry name" value="Cytochrome P450"/>
    <property type="match status" value="1"/>
</dbReference>
<dbReference type="Proteomes" id="UP000038010">
    <property type="component" value="Unassembled WGS sequence"/>
</dbReference>
<evidence type="ECO:0000256" key="4">
    <source>
        <dbReference type="ARBA" id="ARBA00023004"/>
    </source>
</evidence>
<evidence type="ECO:0000313" key="6">
    <source>
        <dbReference type="EMBL" id="KPI42555.1"/>
    </source>
</evidence>
<organism evidence="6 7">
    <name type="scientific">Cyphellophora attinorum</name>
    <dbReference type="NCBI Taxonomy" id="1664694"/>
    <lineage>
        <taxon>Eukaryota</taxon>
        <taxon>Fungi</taxon>
        <taxon>Dikarya</taxon>
        <taxon>Ascomycota</taxon>
        <taxon>Pezizomycotina</taxon>
        <taxon>Eurotiomycetes</taxon>
        <taxon>Chaetothyriomycetidae</taxon>
        <taxon>Chaetothyriales</taxon>
        <taxon>Cyphellophoraceae</taxon>
        <taxon>Cyphellophora</taxon>
    </lineage>
</organism>
<comment type="caution">
    <text evidence="6">The sequence shown here is derived from an EMBL/GenBank/DDBJ whole genome shotgun (WGS) entry which is preliminary data.</text>
</comment>
<dbReference type="CDD" id="cd11060">
    <property type="entry name" value="CYP57A1-like"/>
    <property type="match status" value="1"/>
</dbReference>
<dbReference type="OrthoDB" id="3934656at2759"/>
<dbReference type="GO" id="GO:0032259">
    <property type="term" value="P:methylation"/>
    <property type="evidence" value="ECO:0007669"/>
    <property type="project" value="UniProtKB-KW"/>
</dbReference>
<dbReference type="PANTHER" id="PTHR24305">
    <property type="entry name" value="CYTOCHROME P450"/>
    <property type="match status" value="1"/>
</dbReference>
<evidence type="ECO:0000313" key="7">
    <source>
        <dbReference type="Proteomes" id="UP000038010"/>
    </source>
</evidence>
<comment type="cofactor">
    <cofactor evidence="1 5">
        <name>heme</name>
        <dbReference type="ChEBI" id="CHEBI:30413"/>
    </cofactor>
</comment>
<keyword evidence="7" id="KW-1185">Reference proteome</keyword>
<feature type="binding site" description="axial binding residue" evidence="5">
    <location>
        <position position="456"/>
    </location>
    <ligand>
        <name>heme</name>
        <dbReference type="ChEBI" id="CHEBI:30413"/>
    </ligand>
    <ligandPart>
        <name>Fe</name>
        <dbReference type="ChEBI" id="CHEBI:18248"/>
    </ligandPart>
</feature>
<keyword evidence="5" id="KW-0349">Heme</keyword>
<dbReference type="PANTHER" id="PTHR24305:SF232">
    <property type="entry name" value="P450, PUTATIVE (EUROFUNG)-RELATED"/>
    <property type="match status" value="1"/>
</dbReference>
<keyword evidence="6" id="KW-0489">Methyltransferase</keyword>
<dbReference type="GO" id="GO:0005506">
    <property type="term" value="F:iron ion binding"/>
    <property type="evidence" value="ECO:0007669"/>
    <property type="project" value="InterPro"/>
</dbReference>
<keyword evidence="3 5" id="KW-0479">Metal-binding</keyword>
<proteinExistence type="inferred from homology"/>
<protein>
    <submittedName>
        <fullName evidence="6">Pisatin demethylase</fullName>
    </submittedName>
</protein>
<dbReference type="PRINTS" id="PR00465">
    <property type="entry name" value="EP450IV"/>
</dbReference>
<sequence length="518" mass="58419">MLAAVSTILLASLLVGIVLRRISIAYKHGLRSIPGPRLARFTDAWRVHFVSRGRAHEDYLALHDKYGPIVRTAPSAMDISDPAAIPILYGASSPFLKSEFYSLFTMLYEGKTIDSLFSTRDPIRHRNLKRPIAQKFSMSSVRTLEPLVDSCTRVFLDSMHDLSGEALDLDVWLQWYAFDAIYAMTFSTSPGFVKGRRDVSGIIGGMDWILRYAAVVGQIPWLHGWVDPVLKFAMRVGVFDLGPLMIVTEMVEKAVREYDAALSEEVAGRQDFLAYLRQQSKSTGEMLGKSELQNHLMNNLLAGSDTTAMALRAVFYFVVKDGRVYECLQREIDKADAEGRLGEFVSYSECLEMKYLQACIKEALRMHPGVAFPLERVVPPDCTSIPVCGKEYYVPPGTVIGINPAVVQRDRDVFGADADDFRPERWFVDVSDAGDEARVRRMERTILAFGAGHRLCTGKHISLMEMGKFVPQILRNFRVEFADESNREWSVKTYWFAKQSGMRMKMTPRGKAERKSGD</sequence>
<evidence type="ECO:0000256" key="2">
    <source>
        <dbReference type="ARBA" id="ARBA00010617"/>
    </source>
</evidence>
<dbReference type="AlphaFoldDB" id="A0A0N1H7M3"/>
<dbReference type="PRINTS" id="PR00385">
    <property type="entry name" value="P450"/>
</dbReference>
<name>A0A0N1H7M3_9EURO</name>
<dbReference type="GO" id="GO:0016705">
    <property type="term" value="F:oxidoreductase activity, acting on paired donors, with incorporation or reduction of molecular oxygen"/>
    <property type="evidence" value="ECO:0007669"/>
    <property type="project" value="InterPro"/>
</dbReference>
<dbReference type="GO" id="GO:0008168">
    <property type="term" value="F:methyltransferase activity"/>
    <property type="evidence" value="ECO:0007669"/>
    <property type="project" value="UniProtKB-KW"/>
</dbReference>
<dbReference type="InterPro" id="IPR002403">
    <property type="entry name" value="Cyt_P450_E_grp-IV"/>
</dbReference>